<keyword evidence="11" id="KW-1185">Reference proteome</keyword>
<dbReference type="AlphaFoldDB" id="A0AAU9D9L3"/>
<dbReference type="InterPro" id="IPR039421">
    <property type="entry name" value="Type_1_exporter"/>
</dbReference>
<dbReference type="SUPFAM" id="SSF52540">
    <property type="entry name" value="P-loop containing nucleoside triphosphate hydrolases"/>
    <property type="match status" value="1"/>
</dbReference>
<evidence type="ECO:0000256" key="3">
    <source>
        <dbReference type="ARBA" id="ARBA00022741"/>
    </source>
</evidence>
<feature type="domain" description="ABC transporter" evidence="8">
    <location>
        <begin position="318"/>
        <end position="523"/>
    </location>
</feature>
<evidence type="ECO:0000259" key="9">
    <source>
        <dbReference type="PROSITE" id="PS50929"/>
    </source>
</evidence>
<dbReference type="KEGG" id="xap:XA3_06210"/>
<dbReference type="InterPro" id="IPR027417">
    <property type="entry name" value="P-loop_NTPase"/>
</dbReference>
<dbReference type="SUPFAM" id="SSF90123">
    <property type="entry name" value="ABC transporter transmembrane region"/>
    <property type="match status" value="1"/>
</dbReference>
<evidence type="ECO:0000256" key="2">
    <source>
        <dbReference type="ARBA" id="ARBA00022692"/>
    </source>
</evidence>
<dbReference type="GO" id="GO:0034040">
    <property type="term" value="F:ATPase-coupled lipid transmembrane transporter activity"/>
    <property type="evidence" value="ECO:0007669"/>
    <property type="project" value="TreeGrafter"/>
</dbReference>
<accession>A0AAU9D9L3</accession>
<evidence type="ECO:0000256" key="1">
    <source>
        <dbReference type="ARBA" id="ARBA00004651"/>
    </source>
</evidence>
<dbReference type="InterPro" id="IPR011527">
    <property type="entry name" value="ABC1_TM_dom"/>
</dbReference>
<dbReference type="CDD" id="cd07346">
    <property type="entry name" value="ABC_6TM_exporters"/>
    <property type="match status" value="1"/>
</dbReference>
<evidence type="ECO:0000256" key="6">
    <source>
        <dbReference type="ARBA" id="ARBA00023136"/>
    </source>
</evidence>
<proteinExistence type="predicted"/>
<keyword evidence="6 7" id="KW-0472">Membrane</keyword>
<evidence type="ECO:0000256" key="4">
    <source>
        <dbReference type="ARBA" id="ARBA00022840"/>
    </source>
</evidence>
<dbReference type="GO" id="GO:0016887">
    <property type="term" value="F:ATP hydrolysis activity"/>
    <property type="evidence" value="ECO:0007669"/>
    <property type="project" value="InterPro"/>
</dbReference>
<feature type="transmembrane region" description="Helical" evidence="7">
    <location>
        <begin position="143"/>
        <end position="163"/>
    </location>
</feature>
<dbReference type="PANTHER" id="PTHR24221:SF654">
    <property type="entry name" value="ATP-BINDING CASSETTE SUB-FAMILY B MEMBER 6"/>
    <property type="match status" value="1"/>
</dbReference>
<keyword evidence="2 7" id="KW-0812">Transmembrane</keyword>
<dbReference type="InterPro" id="IPR003439">
    <property type="entry name" value="ABC_transporter-like_ATP-bd"/>
</dbReference>
<dbReference type="InterPro" id="IPR017871">
    <property type="entry name" value="ABC_transporter-like_CS"/>
</dbReference>
<feature type="domain" description="ABC transmembrane type-1" evidence="9">
    <location>
        <begin position="16"/>
        <end position="289"/>
    </location>
</feature>
<evidence type="ECO:0000256" key="7">
    <source>
        <dbReference type="SAM" id="Phobius"/>
    </source>
</evidence>
<dbReference type="Pfam" id="PF00664">
    <property type="entry name" value="ABC_membrane"/>
    <property type="match status" value="1"/>
</dbReference>
<name>A0AAU9D9L3_9LACO</name>
<feature type="transmembrane region" description="Helical" evidence="7">
    <location>
        <begin position="47"/>
        <end position="68"/>
    </location>
</feature>
<organism evidence="10 11">
    <name type="scientific">Xylocopilactobacillus apicola</name>
    <dbReference type="NCBI Taxonomy" id="2932184"/>
    <lineage>
        <taxon>Bacteria</taxon>
        <taxon>Bacillati</taxon>
        <taxon>Bacillota</taxon>
        <taxon>Bacilli</taxon>
        <taxon>Lactobacillales</taxon>
        <taxon>Lactobacillaceae</taxon>
        <taxon>Xylocopilactobacillus</taxon>
    </lineage>
</organism>
<dbReference type="PANTHER" id="PTHR24221">
    <property type="entry name" value="ATP-BINDING CASSETTE SUB-FAMILY B"/>
    <property type="match status" value="1"/>
</dbReference>
<dbReference type="SMART" id="SM00382">
    <property type="entry name" value="AAA"/>
    <property type="match status" value="1"/>
</dbReference>
<dbReference type="InterPro" id="IPR036640">
    <property type="entry name" value="ABC1_TM_sf"/>
</dbReference>
<dbReference type="Gene3D" id="3.40.50.300">
    <property type="entry name" value="P-loop containing nucleotide triphosphate hydrolases"/>
    <property type="match status" value="1"/>
</dbReference>
<feature type="transmembrane region" description="Helical" evidence="7">
    <location>
        <begin position="232"/>
        <end position="254"/>
    </location>
</feature>
<dbReference type="GO" id="GO:0005886">
    <property type="term" value="C:plasma membrane"/>
    <property type="evidence" value="ECO:0007669"/>
    <property type="project" value="UniProtKB-SubCell"/>
</dbReference>
<protein>
    <submittedName>
        <fullName evidence="10">ABC transporter</fullName>
    </submittedName>
</protein>
<keyword evidence="3" id="KW-0547">Nucleotide-binding</keyword>
<dbReference type="RefSeq" id="WP_317636097.1">
    <property type="nucleotide sequence ID" value="NZ_AP026802.1"/>
</dbReference>
<reference evidence="10 11" key="1">
    <citation type="journal article" date="2023" name="Microbiol. Spectr.">
        <title>Symbiosis of Carpenter Bees with Uncharacterized Lactic Acid Bacteria Showing NAD Auxotrophy.</title>
        <authorList>
            <person name="Kawasaki S."/>
            <person name="Ozawa K."/>
            <person name="Mori T."/>
            <person name="Yamamoto A."/>
            <person name="Ito M."/>
            <person name="Ohkuma M."/>
            <person name="Sakamoto M."/>
            <person name="Matsutani M."/>
        </authorList>
    </citation>
    <scope>NUCLEOTIDE SEQUENCE [LARGE SCALE GENOMIC DNA]</scope>
    <source>
        <strain evidence="10 11">XA3</strain>
    </source>
</reference>
<evidence type="ECO:0000259" key="8">
    <source>
        <dbReference type="PROSITE" id="PS50893"/>
    </source>
</evidence>
<keyword evidence="5 7" id="KW-1133">Transmembrane helix</keyword>
<gene>
    <name evidence="10" type="primary">mutT</name>
    <name evidence="10" type="ORF">XA3_06210</name>
</gene>
<dbReference type="Proteomes" id="UP001321861">
    <property type="component" value="Chromosome"/>
</dbReference>
<dbReference type="Pfam" id="PF00005">
    <property type="entry name" value="ABC_tran"/>
    <property type="match status" value="1"/>
</dbReference>
<dbReference type="PROSITE" id="PS00211">
    <property type="entry name" value="ABC_TRANSPORTER_1"/>
    <property type="match status" value="1"/>
</dbReference>
<dbReference type="GO" id="GO:0140359">
    <property type="term" value="F:ABC-type transporter activity"/>
    <property type="evidence" value="ECO:0007669"/>
    <property type="project" value="InterPro"/>
</dbReference>
<comment type="subcellular location">
    <subcellularLocation>
        <location evidence="1">Cell membrane</location>
        <topology evidence="1">Multi-pass membrane protein</topology>
    </subcellularLocation>
</comment>
<evidence type="ECO:0000313" key="10">
    <source>
        <dbReference type="EMBL" id="BDR58180.1"/>
    </source>
</evidence>
<feature type="transmembrane region" description="Helical" evidence="7">
    <location>
        <begin position="118"/>
        <end position="137"/>
    </location>
</feature>
<dbReference type="Gene3D" id="1.20.1560.10">
    <property type="entry name" value="ABC transporter type 1, transmembrane domain"/>
    <property type="match status" value="1"/>
</dbReference>
<feature type="transmembrane region" description="Helical" evidence="7">
    <location>
        <begin position="12"/>
        <end position="35"/>
    </location>
</feature>
<dbReference type="EMBL" id="AP026802">
    <property type="protein sequence ID" value="BDR58180.1"/>
    <property type="molecule type" value="Genomic_DNA"/>
</dbReference>
<dbReference type="GO" id="GO:0005524">
    <property type="term" value="F:ATP binding"/>
    <property type="evidence" value="ECO:0007669"/>
    <property type="project" value="UniProtKB-KW"/>
</dbReference>
<dbReference type="InterPro" id="IPR003593">
    <property type="entry name" value="AAA+_ATPase"/>
</dbReference>
<dbReference type="PROSITE" id="PS50893">
    <property type="entry name" value="ABC_TRANSPORTER_2"/>
    <property type="match status" value="1"/>
</dbReference>
<dbReference type="PROSITE" id="PS50929">
    <property type="entry name" value="ABC_TM1F"/>
    <property type="match status" value="1"/>
</dbReference>
<sequence>MVYKYYSHFKFVLLNLFGLISSAQSIVLAFMVGSLTDIATRKSSQSIPRFLVITISAFLVTFFAQLIFNYLKTDAIKTTNTRLRSKIFRGMLNTSTTENSNSLSFLTNDFKLLETNRFEAEISILIDFYTLVLALSYAIYLNWILTLVVLIGAFLPMIASNFFQKPIQQASEKWSEANSQYVNQSKNFLAGTDTFRLYGCQDQAVKRNADSMTRLENALQKMNRLNLDASSYVNLVVYVGGFMLPFLIGVLMVLKGATTIGTLFAEIQLANTFISPIMSILDQRNKLATTKKIVTKVNDYVALADQKESQKSGDFQELAVKDLKLRRQNQVLAKGIDFELKTGERLAIIGSSGSGKSTLLQFLLTGEFGEASEIQLNEKAVQAGSFKQIFASASQKPTIFAADLWFNLTLGVDISRKEVEEICSQLDLEDLVKSKGFDYSLGDNADQLSGGQLARIELARAILARRAVLLLDEINASLDHLTDQDIHRYLFNSNHTFVEVIHHYDQQTLQNFDRVLDLNRFQV</sequence>
<evidence type="ECO:0000256" key="5">
    <source>
        <dbReference type="ARBA" id="ARBA00022989"/>
    </source>
</evidence>
<evidence type="ECO:0000313" key="11">
    <source>
        <dbReference type="Proteomes" id="UP001321861"/>
    </source>
</evidence>
<keyword evidence="4" id="KW-0067">ATP-binding</keyword>